<dbReference type="RefSeq" id="WP_130757694.1">
    <property type="nucleotide sequence ID" value="NZ_BIFY01000058.1"/>
</dbReference>
<evidence type="ECO:0000313" key="2">
    <source>
        <dbReference type="EMBL" id="GCE61103.1"/>
    </source>
</evidence>
<evidence type="ECO:0000259" key="1">
    <source>
        <dbReference type="Pfam" id="PF01926"/>
    </source>
</evidence>
<dbReference type="Pfam" id="PF01926">
    <property type="entry name" value="MMR_HSR1"/>
    <property type="match status" value="1"/>
</dbReference>
<gene>
    <name evidence="2" type="primary">der_3</name>
    <name evidence="2" type="ORF">MiAbB_03034</name>
</gene>
<organism evidence="2 3">
    <name type="scientific">Microcystis aeruginosa NIES-4285</name>
    <dbReference type="NCBI Taxonomy" id="2497681"/>
    <lineage>
        <taxon>Bacteria</taxon>
        <taxon>Bacillati</taxon>
        <taxon>Cyanobacteriota</taxon>
        <taxon>Cyanophyceae</taxon>
        <taxon>Oscillatoriophycideae</taxon>
        <taxon>Chroococcales</taxon>
        <taxon>Microcystaceae</taxon>
        <taxon>Microcystis</taxon>
    </lineage>
</organism>
<dbReference type="Gene3D" id="3.40.50.300">
    <property type="entry name" value="P-loop containing nucleotide triphosphate hydrolases"/>
    <property type="match status" value="1"/>
</dbReference>
<dbReference type="GO" id="GO:0005525">
    <property type="term" value="F:GTP binding"/>
    <property type="evidence" value="ECO:0007669"/>
    <property type="project" value="InterPro"/>
</dbReference>
<accession>A0A402DFY9</accession>
<name>A0A402DFY9_MICAE</name>
<evidence type="ECO:0000313" key="3">
    <source>
        <dbReference type="Proteomes" id="UP000289660"/>
    </source>
</evidence>
<reference evidence="3" key="1">
    <citation type="submission" date="2018-12" db="EMBL/GenBank/DDBJ databases">
        <title>Genome sequence of Microcystis aeruginosa NIES-4285.</title>
        <authorList>
            <person name="Tanabe Y."/>
        </authorList>
    </citation>
    <scope>NUCLEOTIDE SEQUENCE [LARGE SCALE GENOMIC DNA]</scope>
    <source>
        <strain evidence="3">NIES-4285</strain>
    </source>
</reference>
<dbReference type="InterPro" id="IPR027417">
    <property type="entry name" value="P-loop_NTPase"/>
</dbReference>
<dbReference type="EMBL" id="BIFY01000058">
    <property type="protein sequence ID" value="GCE61103.1"/>
    <property type="molecule type" value="Genomic_DNA"/>
</dbReference>
<dbReference type="SUPFAM" id="SSF52540">
    <property type="entry name" value="P-loop containing nucleoside triphosphate hydrolases"/>
    <property type="match status" value="1"/>
</dbReference>
<dbReference type="AlphaFoldDB" id="A0A402DFY9"/>
<protein>
    <submittedName>
        <fullName evidence="2">GTPase Der</fullName>
    </submittedName>
</protein>
<feature type="domain" description="G" evidence="1">
    <location>
        <begin position="68"/>
        <end position="182"/>
    </location>
</feature>
<dbReference type="InterPro" id="IPR006073">
    <property type="entry name" value="GTP-bd"/>
</dbReference>
<comment type="caution">
    <text evidence="2">The sequence shown here is derived from an EMBL/GenBank/DDBJ whole genome shotgun (WGS) entry which is preliminary data.</text>
</comment>
<sequence>MTNFTTLSEVKDQLVKALSTLPEETILLSDESSSSFTPVNLTEIVEQDTERLQNLWEFLENYRNLKLIALVGMLNTGKSAIGNLLLHRGESDVFQEACIRETSQAQEAKIDDETVVIDLPGLGSVLCEEDDAIVKSIIRRANLLLLVLDVSYPIPRHLYDFLKSGEVIKNESLQRIVIIINKIDCLSDLPEKVRQKQIQSYINFLRDGNQKMEFEGIAQLFDYEIPIVPFSVMEARKKPNSNQEYQLRKVIENSLHANANTAVVRAEYDLLEIGSKYLIVVASYAVMQEKMQNLDTQMTSVLREVTEQISESFNREVSRFVERCTTIRESCFQEMNGCTTDSAERFWQGDNFQWKKGKLSKCKDRHQEQIVTEFNNFASNLRSNISILARSLFGNVYISIPDSDAITSALKSSIYEIWDAFDDYWFRDLEKYTFDRSIEQSNNYLNQAFNHLKDWLSEFDDNISDTLRSRIDEISFYKEFAYYKSHADPLEEFCEEFISIDYFKQVFLSN</sequence>
<proteinExistence type="predicted"/>
<dbReference type="Proteomes" id="UP000289660">
    <property type="component" value="Unassembled WGS sequence"/>
</dbReference>